<dbReference type="Proteomes" id="UP001302602">
    <property type="component" value="Unassembled WGS sequence"/>
</dbReference>
<evidence type="ECO:0000313" key="6">
    <source>
        <dbReference type="EMBL" id="KAK4125866.1"/>
    </source>
</evidence>
<dbReference type="GO" id="GO:0004386">
    <property type="term" value="F:helicase activity"/>
    <property type="evidence" value="ECO:0007669"/>
    <property type="project" value="UniProtKB-KW"/>
</dbReference>
<accession>A0AAN6U6C8</accession>
<dbReference type="PANTHER" id="PTHR45626">
    <property type="entry name" value="TRANSCRIPTION TERMINATION FACTOR 2-RELATED"/>
    <property type="match status" value="1"/>
</dbReference>
<dbReference type="RefSeq" id="XP_062649637.1">
    <property type="nucleotide sequence ID" value="XM_062796945.1"/>
</dbReference>
<proteinExistence type="predicted"/>
<evidence type="ECO:0000313" key="7">
    <source>
        <dbReference type="Proteomes" id="UP001302602"/>
    </source>
</evidence>
<evidence type="ECO:0000256" key="1">
    <source>
        <dbReference type="ARBA" id="ARBA00022741"/>
    </source>
</evidence>
<keyword evidence="7" id="KW-1185">Reference proteome</keyword>
<dbReference type="AlphaFoldDB" id="A0AAN6U6C8"/>
<sequence>MDEQLKDMKTTKLIHEVTCRLYYDTATEPQSSTAVTPFAQNALPAQSIQSDCPTCKAPLLTIDAVDQPKGGYCEQSDSDGGEKRSRRKKQKKEKREVGDDDNWAQRKLRDRSKWIEQYSNNYPSQELMTSAKTIAVKNKTLIWQREGPDNKIIVFVNWAKLACIMGRLFEEQIPFLYYFGDLSLEEKAAAINDFRDRLEIKVLASGRVHRIGQTKPTYLVKILVKNIIDEGLLEIQQAKEGGVAKALQKNGSYKTERTAEELMKFFQIWS</sequence>
<evidence type="ECO:0000256" key="3">
    <source>
        <dbReference type="ARBA" id="ARBA00022806"/>
    </source>
</evidence>
<keyword evidence="3" id="KW-0347">Helicase</keyword>
<dbReference type="GO" id="GO:0005524">
    <property type="term" value="F:ATP binding"/>
    <property type="evidence" value="ECO:0007669"/>
    <property type="project" value="UniProtKB-KW"/>
</dbReference>
<keyword evidence="1" id="KW-0547">Nucleotide-binding</keyword>
<dbReference type="Gene3D" id="3.40.50.300">
    <property type="entry name" value="P-loop containing nucleotide triphosphate hydrolases"/>
    <property type="match status" value="2"/>
</dbReference>
<dbReference type="GeneID" id="87833713"/>
<dbReference type="GO" id="GO:0008094">
    <property type="term" value="F:ATP-dependent activity, acting on DNA"/>
    <property type="evidence" value="ECO:0007669"/>
    <property type="project" value="TreeGrafter"/>
</dbReference>
<evidence type="ECO:0000256" key="2">
    <source>
        <dbReference type="ARBA" id="ARBA00022801"/>
    </source>
</evidence>
<name>A0AAN6U6C8_9PEZI</name>
<dbReference type="PANTHER" id="PTHR45626:SF17">
    <property type="entry name" value="HELICASE-LIKE TRANSCRIPTION FACTOR"/>
    <property type="match status" value="1"/>
</dbReference>
<evidence type="ECO:0000256" key="5">
    <source>
        <dbReference type="SAM" id="MobiDB-lite"/>
    </source>
</evidence>
<keyword evidence="2" id="KW-0378">Hydrolase</keyword>
<dbReference type="SUPFAM" id="SSF52540">
    <property type="entry name" value="P-loop containing nucleoside triphosphate hydrolases"/>
    <property type="match status" value="1"/>
</dbReference>
<dbReference type="GO" id="GO:0016787">
    <property type="term" value="F:hydrolase activity"/>
    <property type="evidence" value="ECO:0007669"/>
    <property type="project" value="UniProtKB-KW"/>
</dbReference>
<dbReference type="GO" id="GO:0006281">
    <property type="term" value="P:DNA repair"/>
    <property type="evidence" value="ECO:0007669"/>
    <property type="project" value="TreeGrafter"/>
</dbReference>
<organism evidence="6 7">
    <name type="scientific">Parathielavia appendiculata</name>
    <dbReference type="NCBI Taxonomy" id="2587402"/>
    <lineage>
        <taxon>Eukaryota</taxon>
        <taxon>Fungi</taxon>
        <taxon>Dikarya</taxon>
        <taxon>Ascomycota</taxon>
        <taxon>Pezizomycotina</taxon>
        <taxon>Sordariomycetes</taxon>
        <taxon>Sordariomycetidae</taxon>
        <taxon>Sordariales</taxon>
        <taxon>Chaetomiaceae</taxon>
        <taxon>Parathielavia</taxon>
    </lineage>
</organism>
<dbReference type="InterPro" id="IPR027417">
    <property type="entry name" value="P-loop_NTPase"/>
</dbReference>
<comment type="caution">
    <text evidence="6">The sequence shown here is derived from an EMBL/GenBank/DDBJ whole genome shotgun (WGS) entry which is preliminary data.</text>
</comment>
<dbReference type="GO" id="GO:0005634">
    <property type="term" value="C:nucleus"/>
    <property type="evidence" value="ECO:0007669"/>
    <property type="project" value="TreeGrafter"/>
</dbReference>
<reference evidence="6" key="1">
    <citation type="journal article" date="2023" name="Mol. Phylogenet. Evol.">
        <title>Genome-scale phylogeny and comparative genomics of the fungal order Sordariales.</title>
        <authorList>
            <person name="Hensen N."/>
            <person name="Bonometti L."/>
            <person name="Westerberg I."/>
            <person name="Brannstrom I.O."/>
            <person name="Guillou S."/>
            <person name="Cros-Aarteil S."/>
            <person name="Calhoun S."/>
            <person name="Haridas S."/>
            <person name="Kuo A."/>
            <person name="Mondo S."/>
            <person name="Pangilinan J."/>
            <person name="Riley R."/>
            <person name="LaButti K."/>
            <person name="Andreopoulos B."/>
            <person name="Lipzen A."/>
            <person name="Chen C."/>
            <person name="Yan M."/>
            <person name="Daum C."/>
            <person name="Ng V."/>
            <person name="Clum A."/>
            <person name="Steindorff A."/>
            <person name="Ohm R.A."/>
            <person name="Martin F."/>
            <person name="Silar P."/>
            <person name="Natvig D.O."/>
            <person name="Lalanne C."/>
            <person name="Gautier V."/>
            <person name="Ament-Velasquez S.L."/>
            <person name="Kruys A."/>
            <person name="Hutchinson M.I."/>
            <person name="Powell A.J."/>
            <person name="Barry K."/>
            <person name="Miller A.N."/>
            <person name="Grigoriev I.V."/>
            <person name="Debuchy R."/>
            <person name="Gladieux P."/>
            <person name="Hiltunen Thoren M."/>
            <person name="Johannesson H."/>
        </authorList>
    </citation>
    <scope>NUCLEOTIDE SEQUENCE</scope>
    <source>
        <strain evidence="6">CBS 731.68</strain>
    </source>
</reference>
<evidence type="ECO:0000256" key="4">
    <source>
        <dbReference type="ARBA" id="ARBA00022840"/>
    </source>
</evidence>
<dbReference type="EMBL" id="MU853225">
    <property type="protein sequence ID" value="KAK4125866.1"/>
    <property type="molecule type" value="Genomic_DNA"/>
</dbReference>
<gene>
    <name evidence="6" type="ORF">N657DRAFT_688527</name>
</gene>
<keyword evidence="4" id="KW-0067">ATP-binding</keyword>
<dbReference type="InterPro" id="IPR050628">
    <property type="entry name" value="SNF2_RAD54_helicase_TF"/>
</dbReference>
<protein>
    <submittedName>
        <fullName evidence="6">Uncharacterized protein</fullName>
    </submittedName>
</protein>
<feature type="region of interest" description="Disordered" evidence="5">
    <location>
        <begin position="70"/>
        <end position="103"/>
    </location>
</feature>
<reference evidence="6" key="2">
    <citation type="submission" date="2023-05" db="EMBL/GenBank/DDBJ databases">
        <authorList>
            <consortium name="Lawrence Berkeley National Laboratory"/>
            <person name="Steindorff A."/>
            <person name="Hensen N."/>
            <person name="Bonometti L."/>
            <person name="Westerberg I."/>
            <person name="Brannstrom I.O."/>
            <person name="Guillou S."/>
            <person name="Cros-Aarteil S."/>
            <person name="Calhoun S."/>
            <person name="Haridas S."/>
            <person name="Kuo A."/>
            <person name="Mondo S."/>
            <person name="Pangilinan J."/>
            <person name="Riley R."/>
            <person name="Labutti K."/>
            <person name="Andreopoulos B."/>
            <person name="Lipzen A."/>
            <person name="Chen C."/>
            <person name="Yanf M."/>
            <person name="Daum C."/>
            <person name="Ng V."/>
            <person name="Clum A."/>
            <person name="Ohm R."/>
            <person name="Martin F."/>
            <person name="Silar P."/>
            <person name="Natvig D."/>
            <person name="Lalanne C."/>
            <person name="Gautier V."/>
            <person name="Ament-Velasquez S.L."/>
            <person name="Kruys A."/>
            <person name="Hutchinson M.I."/>
            <person name="Powell A.J."/>
            <person name="Barry K."/>
            <person name="Miller A.N."/>
            <person name="Grigoriev I.V."/>
            <person name="Debuchy R."/>
            <person name="Gladieux P."/>
            <person name="Thoren M.H."/>
            <person name="Johannesson H."/>
        </authorList>
    </citation>
    <scope>NUCLEOTIDE SEQUENCE</scope>
    <source>
        <strain evidence="6">CBS 731.68</strain>
    </source>
</reference>